<evidence type="ECO:0000259" key="13">
    <source>
        <dbReference type="Pfam" id="PF02728"/>
    </source>
</evidence>
<dbReference type="Proteomes" id="UP000504607">
    <property type="component" value="Chromosome 1"/>
</dbReference>
<reference evidence="15" key="1">
    <citation type="submission" date="2025-08" db="UniProtKB">
        <authorList>
            <consortium name="RefSeq"/>
        </authorList>
    </citation>
    <scope>IDENTIFICATION</scope>
</reference>
<comment type="PTM">
    <text evidence="8 9">Topaquinone (TPQ) is generated by copper-dependent autoxidation of a specific tyrosyl residue.</text>
</comment>
<dbReference type="Pfam" id="PF02728">
    <property type="entry name" value="Cu_amine_oxidN3"/>
    <property type="match status" value="1"/>
</dbReference>
<proteinExistence type="inferred from homology"/>
<dbReference type="GO" id="GO:0008131">
    <property type="term" value="F:primary methylamine oxidase activity"/>
    <property type="evidence" value="ECO:0007669"/>
    <property type="project" value="InterPro"/>
</dbReference>
<feature type="domain" description="Copper amine oxidase N3-terminal" evidence="13">
    <location>
        <begin position="114"/>
        <end position="211"/>
    </location>
</feature>
<evidence type="ECO:0000313" key="15">
    <source>
        <dbReference type="RefSeq" id="XP_010935528.1"/>
    </source>
</evidence>
<keyword evidence="4 9" id="KW-0560">Oxidoreductase</keyword>
<comment type="similarity">
    <text evidence="1 9">Belongs to the copper/topaquinone oxidase family.</text>
</comment>
<dbReference type="Pfam" id="PF01179">
    <property type="entry name" value="Cu_amine_oxid"/>
    <property type="match status" value="1"/>
</dbReference>
<evidence type="ECO:0000256" key="6">
    <source>
        <dbReference type="ARBA" id="ARBA00023157"/>
    </source>
</evidence>
<dbReference type="GO" id="GO:0048038">
    <property type="term" value="F:quinone binding"/>
    <property type="evidence" value="ECO:0007669"/>
    <property type="project" value="InterPro"/>
</dbReference>
<feature type="domain" description="Copper amine oxidase N2-terminal" evidence="12">
    <location>
        <begin position="23"/>
        <end position="106"/>
    </location>
</feature>
<dbReference type="InterPro" id="IPR015798">
    <property type="entry name" value="Cu_amine_oxidase_C"/>
</dbReference>
<dbReference type="GO" id="GO:0009308">
    <property type="term" value="P:amine metabolic process"/>
    <property type="evidence" value="ECO:0007669"/>
    <property type="project" value="UniProtKB-UniRule"/>
</dbReference>
<sequence length="667" mass="75231">MAPKLLTLPFFLLCLSLSSARLHPLDPLTPSEISTIRRIIKNSSLGSSKSLTFQYVGLDEPDKPEVFSWLSGHAAPPRRAFVIARSDRQTHEIYVDITNHSIASDKVYNGFGYPMLNLEEQGEASALPLKYEPFIESVKKRGEDLKDVVCTTFSVGWFGEVKQGKRLLKILCFMEGDTVNFYARPLEGITVVVDLDAMEIVEYEDRFSVPVPKSVGTDYRASKQKPPFGPKTKPGVVVQPEGKGFEIDGHTIRWANWAFHLSYDVRAGSIISLASIQENDNETHRRVLYRGYVSELFVPYMDPSEEWYYKTFFDAGEFGFGLSMSSLEPMADCPSNAAFMDVYFAHQDGEPIPIKNALCVFERYAGDASWRHTETEIPKEVITEVRQDVSLVVRMVSTVGNYDYVIDWEFKTDGSIRLGVSLTGILEVRAAPFTHVDQIINDEHGTLIAENTIGVYHDHFITSYLDLDIDGSNNSFIKSKLKTVRVTDGETPRKSYWTIIKETAKTEADARIDIGSESAELLIVNPNKKTKLGNSVGYRLISNGATAASLLTDDDYPQIRASYSKKQVWVTAYNKSEKWAAGLYADESRGNDNLAVWSQRNRVIEDTDIVLWYTVGFHHIPYQEDFPLMPMLSGGLELRPSNFFESNPLIKTKPNKHFQWPNCTNNS</sequence>
<dbReference type="RefSeq" id="XP_010935528.1">
    <property type="nucleotide sequence ID" value="XM_010937226.1"/>
</dbReference>
<dbReference type="FunFam" id="2.70.98.20:FF:000004">
    <property type="entry name" value="Amine oxidase"/>
    <property type="match status" value="1"/>
</dbReference>
<keyword evidence="2 9" id="KW-0479">Metal-binding</keyword>
<gene>
    <name evidence="15" type="primary">LOC105055420</name>
</gene>
<dbReference type="InterPro" id="IPR016182">
    <property type="entry name" value="Cu_amine_oxidase_N-reg"/>
</dbReference>
<dbReference type="OrthoDB" id="5379943at2759"/>
<dbReference type="GO" id="GO:0005507">
    <property type="term" value="F:copper ion binding"/>
    <property type="evidence" value="ECO:0007669"/>
    <property type="project" value="InterPro"/>
</dbReference>
<accession>A0A6I9S039</accession>
<evidence type="ECO:0000256" key="5">
    <source>
        <dbReference type="ARBA" id="ARBA00023008"/>
    </source>
</evidence>
<name>A0A6I9S039_ELAGV</name>
<keyword evidence="5 9" id="KW-0186">Copper</keyword>
<dbReference type="EC" id="1.4.3.-" evidence="9"/>
<dbReference type="FunCoup" id="A0A6I9S039">
    <property type="interactions" value="1231"/>
</dbReference>
<evidence type="ECO:0000256" key="3">
    <source>
        <dbReference type="ARBA" id="ARBA00022772"/>
    </source>
</evidence>
<dbReference type="PANTHER" id="PTHR10638">
    <property type="entry name" value="COPPER AMINE OXIDASE"/>
    <property type="match status" value="1"/>
</dbReference>
<dbReference type="GeneID" id="105055420"/>
<dbReference type="KEGG" id="egu:105055420"/>
<feature type="modified residue" description="2',4',5'-topaquinone" evidence="8">
    <location>
        <position position="402"/>
    </location>
</feature>
<dbReference type="PROSITE" id="PS01164">
    <property type="entry name" value="COPPER_AMINE_OXID_1"/>
    <property type="match status" value="1"/>
</dbReference>
<dbReference type="FunFam" id="3.10.450.40:FF:000012">
    <property type="entry name" value="Amine oxidase"/>
    <property type="match status" value="1"/>
</dbReference>
<dbReference type="Gene3D" id="2.70.98.20">
    <property type="entry name" value="Copper amine oxidase, catalytic domain"/>
    <property type="match status" value="1"/>
</dbReference>
<evidence type="ECO:0000256" key="1">
    <source>
        <dbReference type="ARBA" id="ARBA00007983"/>
    </source>
</evidence>
<feature type="chain" id="PRO_5026953642" description="Amine oxidase" evidence="10">
    <location>
        <begin position="21"/>
        <end position="667"/>
    </location>
</feature>
<keyword evidence="14" id="KW-1185">Reference proteome</keyword>
<evidence type="ECO:0000256" key="7">
    <source>
        <dbReference type="PIRSR" id="PIRSR600269-50"/>
    </source>
</evidence>
<dbReference type="InterPro" id="IPR049947">
    <property type="entry name" value="Cu_Am_Ox_Cu-bd"/>
</dbReference>
<dbReference type="InterPro" id="IPR015802">
    <property type="entry name" value="Cu_amine_oxidase_N3"/>
</dbReference>
<evidence type="ECO:0000256" key="8">
    <source>
        <dbReference type="PIRSR" id="PIRSR600269-51"/>
    </source>
</evidence>
<dbReference type="SUPFAM" id="SSF54416">
    <property type="entry name" value="Amine oxidase N-terminal region"/>
    <property type="match status" value="2"/>
</dbReference>
<dbReference type="PROSITE" id="PS01165">
    <property type="entry name" value="COPPER_AMINE_OXID_2"/>
    <property type="match status" value="1"/>
</dbReference>
<dbReference type="AlphaFoldDB" id="A0A6I9S039"/>
<evidence type="ECO:0000259" key="12">
    <source>
        <dbReference type="Pfam" id="PF02727"/>
    </source>
</evidence>
<feature type="domain" description="Copper amine oxidase catalytic" evidence="11">
    <location>
        <begin position="237"/>
        <end position="649"/>
    </location>
</feature>
<feature type="active site" description="Proton acceptor" evidence="7">
    <location>
        <position position="314"/>
    </location>
</feature>
<organism evidence="14 15">
    <name type="scientific">Elaeis guineensis var. tenera</name>
    <name type="common">Oil palm</name>
    <dbReference type="NCBI Taxonomy" id="51953"/>
    <lineage>
        <taxon>Eukaryota</taxon>
        <taxon>Viridiplantae</taxon>
        <taxon>Streptophyta</taxon>
        <taxon>Embryophyta</taxon>
        <taxon>Tracheophyta</taxon>
        <taxon>Spermatophyta</taxon>
        <taxon>Magnoliopsida</taxon>
        <taxon>Liliopsida</taxon>
        <taxon>Arecaceae</taxon>
        <taxon>Arecoideae</taxon>
        <taxon>Cocoseae</taxon>
        <taxon>Elaeidinae</taxon>
        <taxon>Elaeis</taxon>
    </lineage>
</organism>
<dbReference type="FunFam" id="3.10.450.40:FF:000005">
    <property type="entry name" value="Amine oxidase"/>
    <property type="match status" value="1"/>
</dbReference>
<protein>
    <recommendedName>
        <fullName evidence="9">Amine oxidase</fullName>
        <ecNumber evidence="9">1.4.3.-</ecNumber>
    </recommendedName>
</protein>
<dbReference type="SUPFAM" id="SSF49998">
    <property type="entry name" value="Amine oxidase catalytic domain"/>
    <property type="match status" value="1"/>
</dbReference>
<evidence type="ECO:0000256" key="9">
    <source>
        <dbReference type="RuleBase" id="RU000672"/>
    </source>
</evidence>
<dbReference type="Pfam" id="PF02727">
    <property type="entry name" value="Cu_amine_oxidN2"/>
    <property type="match status" value="1"/>
</dbReference>
<evidence type="ECO:0000259" key="11">
    <source>
        <dbReference type="Pfam" id="PF01179"/>
    </source>
</evidence>
<evidence type="ECO:0000256" key="10">
    <source>
        <dbReference type="SAM" id="SignalP"/>
    </source>
</evidence>
<dbReference type="InterPro" id="IPR036460">
    <property type="entry name" value="Cu_amine_oxidase_C_sf"/>
</dbReference>
<evidence type="ECO:0000313" key="14">
    <source>
        <dbReference type="Proteomes" id="UP000504607"/>
    </source>
</evidence>
<dbReference type="InterPro" id="IPR000269">
    <property type="entry name" value="Cu_amine_oxidase"/>
</dbReference>
<keyword evidence="10" id="KW-0732">Signal</keyword>
<feature type="signal peptide" evidence="10">
    <location>
        <begin position="1"/>
        <end position="20"/>
    </location>
</feature>
<dbReference type="InParanoid" id="A0A6I9S039"/>
<evidence type="ECO:0000256" key="4">
    <source>
        <dbReference type="ARBA" id="ARBA00023002"/>
    </source>
</evidence>
<dbReference type="Gene3D" id="3.10.450.40">
    <property type="match status" value="2"/>
</dbReference>
<dbReference type="InterPro" id="IPR015800">
    <property type="entry name" value="Cu_amine_oxidase_N2"/>
</dbReference>
<comment type="cofactor">
    <cofactor evidence="9">
        <name>Cu cation</name>
        <dbReference type="ChEBI" id="CHEBI:23378"/>
    </cofactor>
    <text evidence="9">Contains 1 topaquinone per subunit.</text>
</comment>
<feature type="active site" description="Schiff-base intermediate with substrate; via topaquinone" evidence="7">
    <location>
        <position position="402"/>
    </location>
</feature>
<evidence type="ECO:0000256" key="2">
    <source>
        <dbReference type="ARBA" id="ARBA00022723"/>
    </source>
</evidence>
<keyword evidence="6" id="KW-1015">Disulfide bond</keyword>
<keyword evidence="3 7" id="KW-0801">TPQ</keyword>
<dbReference type="PANTHER" id="PTHR10638:SF71">
    <property type="entry name" value="AMINE OXIDASE"/>
    <property type="match status" value="1"/>
</dbReference>
<dbReference type="InterPro" id="IPR049948">
    <property type="entry name" value="Cu_Am_ox_TPQ-bd"/>
</dbReference>